<name>A0ABP0YNQ9_9ROSI</name>
<gene>
    <name evidence="1" type="ORF">CITCOLO1_LOCUS13646</name>
</gene>
<dbReference type="Proteomes" id="UP001642487">
    <property type="component" value="Chromosome 5"/>
</dbReference>
<accession>A0ABP0YNQ9</accession>
<protein>
    <submittedName>
        <fullName evidence="1">Uncharacterized protein</fullName>
    </submittedName>
</protein>
<organism evidence="1 2">
    <name type="scientific">Citrullus colocynthis</name>
    <name type="common">colocynth</name>
    <dbReference type="NCBI Taxonomy" id="252529"/>
    <lineage>
        <taxon>Eukaryota</taxon>
        <taxon>Viridiplantae</taxon>
        <taxon>Streptophyta</taxon>
        <taxon>Embryophyta</taxon>
        <taxon>Tracheophyta</taxon>
        <taxon>Spermatophyta</taxon>
        <taxon>Magnoliopsida</taxon>
        <taxon>eudicotyledons</taxon>
        <taxon>Gunneridae</taxon>
        <taxon>Pentapetalae</taxon>
        <taxon>rosids</taxon>
        <taxon>fabids</taxon>
        <taxon>Cucurbitales</taxon>
        <taxon>Cucurbitaceae</taxon>
        <taxon>Benincaseae</taxon>
        <taxon>Citrullus</taxon>
    </lineage>
</organism>
<dbReference type="EMBL" id="OZ021739">
    <property type="protein sequence ID" value="CAK9321567.1"/>
    <property type="molecule type" value="Genomic_DNA"/>
</dbReference>
<keyword evidence="2" id="KW-1185">Reference proteome</keyword>
<evidence type="ECO:0000313" key="1">
    <source>
        <dbReference type="EMBL" id="CAK9321567.1"/>
    </source>
</evidence>
<reference evidence="1 2" key="1">
    <citation type="submission" date="2024-03" db="EMBL/GenBank/DDBJ databases">
        <authorList>
            <person name="Gkanogiannis A."/>
            <person name="Becerra Lopez-Lavalle L."/>
        </authorList>
    </citation>
    <scope>NUCLEOTIDE SEQUENCE [LARGE SCALE GENOMIC DNA]</scope>
</reference>
<proteinExistence type="predicted"/>
<evidence type="ECO:0000313" key="2">
    <source>
        <dbReference type="Proteomes" id="UP001642487"/>
    </source>
</evidence>
<sequence>MLLWTGVTGWLRSNMIDIGWAHIKGKNLGGKNTLWIWFSNPTPVGHPRTLYGQGFVDSQCKETRELFRKRSLPQPPKEVMHFYKLSKVDLTTLPSE</sequence>